<keyword evidence="10" id="KW-1185">Reference proteome</keyword>
<dbReference type="AlphaFoldDB" id="A0A0P6WRI7"/>
<feature type="domain" description="NADH:quinone oxidoreductase/Mrp antiporter transmembrane" evidence="8">
    <location>
        <begin position="129"/>
        <end position="417"/>
    </location>
</feature>
<feature type="transmembrane region" description="Helical" evidence="7">
    <location>
        <begin position="83"/>
        <end position="105"/>
    </location>
</feature>
<feature type="transmembrane region" description="Helical" evidence="7">
    <location>
        <begin position="364"/>
        <end position="386"/>
    </location>
</feature>
<dbReference type="OrthoDB" id="9807568at2"/>
<comment type="caution">
    <text evidence="9">The sequence shown here is derived from an EMBL/GenBank/DDBJ whole genome shotgun (WGS) entry which is preliminary data.</text>
</comment>
<dbReference type="GO" id="GO:0003954">
    <property type="term" value="F:NADH dehydrogenase activity"/>
    <property type="evidence" value="ECO:0007669"/>
    <property type="project" value="TreeGrafter"/>
</dbReference>
<dbReference type="STRING" id="229920.ADM99_08625"/>
<evidence type="ECO:0000256" key="4">
    <source>
        <dbReference type="ARBA" id="ARBA00022989"/>
    </source>
</evidence>
<dbReference type="Proteomes" id="UP000050430">
    <property type="component" value="Unassembled WGS sequence"/>
</dbReference>
<evidence type="ECO:0000256" key="1">
    <source>
        <dbReference type="ARBA" id="ARBA00004127"/>
    </source>
</evidence>
<feature type="transmembrane region" description="Helical" evidence="7">
    <location>
        <begin position="301"/>
        <end position="321"/>
    </location>
</feature>
<dbReference type="GO" id="GO:0012505">
    <property type="term" value="C:endomembrane system"/>
    <property type="evidence" value="ECO:0007669"/>
    <property type="project" value="UniProtKB-SubCell"/>
</dbReference>
<feature type="transmembrane region" description="Helical" evidence="7">
    <location>
        <begin position="33"/>
        <end position="51"/>
    </location>
</feature>
<feature type="transmembrane region" description="Helical" evidence="7">
    <location>
        <begin position="333"/>
        <end position="352"/>
    </location>
</feature>
<gene>
    <name evidence="9" type="ORF">ADM99_08625</name>
</gene>
<evidence type="ECO:0000256" key="7">
    <source>
        <dbReference type="SAM" id="Phobius"/>
    </source>
</evidence>
<evidence type="ECO:0000313" key="9">
    <source>
        <dbReference type="EMBL" id="KPL71548.1"/>
    </source>
</evidence>
<name>A0A0P6WRI7_9CHLR</name>
<evidence type="ECO:0000259" key="8">
    <source>
        <dbReference type="Pfam" id="PF00361"/>
    </source>
</evidence>
<dbReference type="PANTHER" id="PTHR43507:SF4">
    <property type="entry name" value="PROTON-TRANSLOCATING NADH-QUINONE OXIDOREDUCTASE, CHAIN M"/>
    <property type="match status" value="1"/>
</dbReference>
<dbReference type="Pfam" id="PF00361">
    <property type="entry name" value="Proton_antipo_M"/>
    <property type="match status" value="1"/>
</dbReference>
<evidence type="ECO:0000256" key="5">
    <source>
        <dbReference type="ARBA" id="ARBA00023136"/>
    </source>
</evidence>
<dbReference type="PANTHER" id="PTHR43507">
    <property type="entry name" value="NADH-UBIQUINONE OXIDOREDUCTASE CHAIN 4"/>
    <property type="match status" value="1"/>
</dbReference>
<organism evidence="9 10">
    <name type="scientific">Leptolinea tardivitalis</name>
    <dbReference type="NCBI Taxonomy" id="229920"/>
    <lineage>
        <taxon>Bacteria</taxon>
        <taxon>Bacillati</taxon>
        <taxon>Chloroflexota</taxon>
        <taxon>Anaerolineae</taxon>
        <taxon>Anaerolineales</taxon>
        <taxon>Anaerolineaceae</taxon>
        <taxon>Leptolinea</taxon>
    </lineage>
</organism>
<dbReference type="PRINTS" id="PR01437">
    <property type="entry name" value="NUOXDRDTASE4"/>
</dbReference>
<feature type="transmembrane region" description="Helical" evidence="7">
    <location>
        <begin position="243"/>
        <end position="267"/>
    </location>
</feature>
<feature type="transmembrane region" description="Helical" evidence="7">
    <location>
        <begin position="112"/>
        <end position="127"/>
    </location>
</feature>
<dbReference type="RefSeq" id="WP_062420118.1">
    <property type="nucleotide sequence ID" value="NZ_BBYA01000001.1"/>
</dbReference>
<dbReference type="GO" id="GO:0048039">
    <property type="term" value="F:ubiquinone binding"/>
    <property type="evidence" value="ECO:0007669"/>
    <property type="project" value="TreeGrafter"/>
</dbReference>
<dbReference type="GO" id="GO:0008137">
    <property type="term" value="F:NADH dehydrogenase (ubiquinone) activity"/>
    <property type="evidence" value="ECO:0007669"/>
    <property type="project" value="InterPro"/>
</dbReference>
<dbReference type="PATRIC" id="fig|229920.5.peg.1626"/>
<dbReference type="GO" id="GO:0015990">
    <property type="term" value="P:electron transport coupled proton transport"/>
    <property type="evidence" value="ECO:0007669"/>
    <property type="project" value="TreeGrafter"/>
</dbReference>
<evidence type="ECO:0000313" key="10">
    <source>
        <dbReference type="Proteomes" id="UP000050430"/>
    </source>
</evidence>
<dbReference type="InterPro" id="IPR003918">
    <property type="entry name" value="NADH_UbQ_OxRdtase"/>
</dbReference>
<accession>A0A0P6WRI7</accession>
<keyword evidence="4 7" id="KW-1133">Transmembrane helix</keyword>
<dbReference type="GO" id="GO:0042773">
    <property type="term" value="P:ATP synthesis coupled electron transport"/>
    <property type="evidence" value="ECO:0007669"/>
    <property type="project" value="InterPro"/>
</dbReference>
<evidence type="ECO:0000256" key="3">
    <source>
        <dbReference type="ARBA" id="ARBA00022692"/>
    </source>
</evidence>
<reference evidence="9 10" key="1">
    <citation type="submission" date="2015-07" db="EMBL/GenBank/DDBJ databases">
        <title>Genome sequence of Leptolinea tardivitalis DSM 16556.</title>
        <authorList>
            <person name="Hemp J."/>
            <person name="Ward L.M."/>
            <person name="Pace L.A."/>
            <person name="Fischer W.W."/>
        </authorList>
    </citation>
    <scope>NUCLEOTIDE SEQUENCE [LARGE SCALE GENOMIC DNA]</scope>
    <source>
        <strain evidence="9 10">YMTK-2</strain>
    </source>
</reference>
<sequence length="490" mass="53023">MHLSVLTFIIALPLLTGIVILLLPMSEKKAPRLLALISSLIALALSVWAYARYDIPAGGYQFIQKVDWLPALGISYHVGVDGISLPLVLLAGIVTASGVAVSWNIEERPREFFSFLMFLAASVFGVFCSLDLFMLFFFFEMAVFPKYLMILIWGSPKTREYGAMKLTLYLFLGSVVALVGVLAMVFLSGANTFDMLALEKAGFAADFQRLWFPFVFFGFAVLGGLFPFHSWAPDGHVAAPTAVSMLLAGVEMKVGAFAALRAGIMLLPEGARYWAYVILALATVNVVYGALIALVQTDFKYVIGFSSVSHMGLVMIGFATLNREGLMGAGLQMFSHGVMTALFFAIVGMVYDRTHTREINRLGGLIKVMPMAAVGFIISGLVSMGMPGFSGFTAEFPVFMGAWRSAPIVAVVAVLGIIVTAGYILLVVRRVFFGELPENMTGIIENVSGLDKFTIGFLSLIMIALGLFPSLMVPLVNSGVDRILLILGGR</sequence>
<comment type="subcellular location">
    <subcellularLocation>
        <location evidence="1">Endomembrane system</location>
        <topology evidence="1">Multi-pass membrane protein</topology>
    </subcellularLocation>
    <subcellularLocation>
        <location evidence="6">Membrane</location>
        <topology evidence="6">Multi-pass membrane protein</topology>
    </subcellularLocation>
</comment>
<feature type="transmembrane region" description="Helical" evidence="7">
    <location>
        <begin position="133"/>
        <end position="154"/>
    </location>
</feature>
<feature type="transmembrane region" description="Helical" evidence="7">
    <location>
        <begin position="210"/>
        <end position="231"/>
    </location>
</feature>
<dbReference type="InterPro" id="IPR001750">
    <property type="entry name" value="ND/Mrp_TM"/>
</dbReference>
<keyword evidence="3 6" id="KW-0812">Transmembrane</keyword>
<feature type="transmembrane region" description="Helical" evidence="7">
    <location>
        <begin position="6"/>
        <end position="26"/>
    </location>
</feature>
<feature type="transmembrane region" description="Helical" evidence="7">
    <location>
        <begin position="406"/>
        <end position="432"/>
    </location>
</feature>
<dbReference type="NCBIfam" id="TIGR01972">
    <property type="entry name" value="NDH_I_M"/>
    <property type="match status" value="1"/>
</dbReference>
<dbReference type="GO" id="GO:0016020">
    <property type="term" value="C:membrane"/>
    <property type="evidence" value="ECO:0007669"/>
    <property type="project" value="UniProtKB-SubCell"/>
</dbReference>
<comment type="similarity">
    <text evidence="2">Belongs to the complex I subunit 4 family.</text>
</comment>
<feature type="transmembrane region" description="Helical" evidence="7">
    <location>
        <begin position="273"/>
        <end position="294"/>
    </location>
</feature>
<feature type="transmembrane region" description="Helical" evidence="7">
    <location>
        <begin position="453"/>
        <end position="476"/>
    </location>
</feature>
<proteinExistence type="inferred from homology"/>
<evidence type="ECO:0000256" key="2">
    <source>
        <dbReference type="ARBA" id="ARBA00009025"/>
    </source>
</evidence>
<dbReference type="InterPro" id="IPR010227">
    <property type="entry name" value="NADH_Q_OxRdtase_chainM/4"/>
</dbReference>
<dbReference type="EMBL" id="LGCK01000010">
    <property type="protein sequence ID" value="KPL71548.1"/>
    <property type="molecule type" value="Genomic_DNA"/>
</dbReference>
<protein>
    <recommendedName>
        <fullName evidence="8">NADH:quinone oxidoreductase/Mrp antiporter transmembrane domain-containing protein</fullName>
    </recommendedName>
</protein>
<keyword evidence="5 7" id="KW-0472">Membrane</keyword>
<evidence type="ECO:0000256" key="6">
    <source>
        <dbReference type="RuleBase" id="RU000320"/>
    </source>
</evidence>
<feature type="transmembrane region" description="Helical" evidence="7">
    <location>
        <begin position="166"/>
        <end position="190"/>
    </location>
</feature>